<dbReference type="AlphaFoldDB" id="A4CKD5"/>
<dbReference type="OrthoDB" id="9909911at2"/>
<organism evidence="2 3">
    <name type="scientific">Robiginitalea biformata (strain ATCC BAA-864 / DSM 15991 / KCTC 12146 / HTCC2501)</name>
    <dbReference type="NCBI Taxonomy" id="313596"/>
    <lineage>
        <taxon>Bacteria</taxon>
        <taxon>Pseudomonadati</taxon>
        <taxon>Bacteroidota</taxon>
        <taxon>Flavobacteriia</taxon>
        <taxon>Flavobacteriales</taxon>
        <taxon>Flavobacteriaceae</taxon>
        <taxon>Robiginitalea</taxon>
    </lineage>
</organism>
<reference evidence="2 3" key="1">
    <citation type="journal article" date="2009" name="J. Bacteriol.">
        <title>Complete genome sequence of Robiginitalea biformata HTCC2501.</title>
        <authorList>
            <person name="Oh H.M."/>
            <person name="Giovannoni S.J."/>
            <person name="Lee K."/>
            <person name="Ferriera S."/>
            <person name="Johnson J."/>
            <person name="Cho J.C."/>
        </authorList>
    </citation>
    <scope>NUCLEOTIDE SEQUENCE [LARGE SCALE GENOMIC DNA]</scope>
    <source>
        <strain evidence="3">ATCC BAA-864 / HTCC2501 / KCTC 12146</strain>
    </source>
</reference>
<dbReference type="KEGG" id="rbi:RB2501_13439"/>
<proteinExistence type="predicted"/>
<keyword evidence="1" id="KW-0812">Transmembrane</keyword>
<sequence length="131" mass="14852">MEYAIIAGTTLLSCLLFERIHIIGVTNKLIASYRQQFSLMQNKDLGDEEKQQLLLAQVKLQLGQLLKLILLLVVFVSPFIVYTLAAPYTELFSASTLYRWEGILATFVGVGLYFILKRMYVKLFGQRKGAA</sequence>
<name>A4CKD5_ROBBH</name>
<keyword evidence="1" id="KW-1133">Transmembrane helix</keyword>
<evidence type="ECO:0000313" key="2">
    <source>
        <dbReference type="EMBL" id="EAR15334.1"/>
    </source>
</evidence>
<keyword evidence="1" id="KW-0472">Membrane</keyword>
<dbReference type="HOGENOM" id="CLU_1925998_0_0_10"/>
<protein>
    <submittedName>
        <fullName evidence="2">Uncharacterized protein</fullName>
    </submittedName>
</protein>
<evidence type="ECO:0000313" key="3">
    <source>
        <dbReference type="Proteomes" id="UP000009049"/>
    </source>
</evidence>
<dbReference type="Proteomes" id="UP000009049">
    <property type="component" value="Chromosome"/>
</dbReference>
<dbReference type="STRING" id="313596.RB2501_13439"/>
<evidence type="ECO:0000256" key="1">
    <source>
        <dbReference type="SAM" id="Phobius"/>
    </source>
</evidence>
<keyword evidence="3" id="KW-1185">Reference proteome</keyword>
<dbReference type="RefSeq" id="WP_015754651.1">
    <property type="nucleotide sequence ID" value="NC_013222.1"/>
</dbReference>
<dbReference type="EMBL" id="CP001712">
    <property type="protein sequence ID" value="EAR15334.1"/>
    <property type="molecule type" value="Genomic_DNA"/>
</dbReference>
<feature type="transmembrane region" description="Helical" evidence="1">
    <location>
        <begin position="97"/>
        <end position="116"/>
    </location>
</feature>
<accession>A4CKD5</accession>
<feature type="transmembrane region" description="Helical" evidence="1">
    <location>
        <begin position="65"/>
        <end position="85"/>
    </location>
</feature>
<gene>
    <name evidence="2" type="ordered locus">RB2501_13439</name>
</gene>